<dbReference type="GO" id="GO:0016746">
    <property type="term" value="F:acyltransferase activity"/>
    <property type="evidence" value="ECO:0007669"/>
    <property type="project" value="UniProtKB-KW"/>
</dbReference>
<dbReference type="Gene3D" id="3.30.559.30">
    <property type="entry name" value="Nonribosomal peptide synthetase, condensation domain"/>
    <property type="match status" value="1"/>
</dbReference>
<evidence type="ECO:0000256" key="11">
    <source>
        <dbReference type="ARBA" id="ARBA00033407"/>
    </source>
</evidence>
<dbReference type="Pfam" id="PF16911">
    <property type="entry name" value="PapA_C"/>
    <property type="match status" value="1"/>
</dbReference>
<evidence type="ECO:0000256" key="4">
    <source>
        <dbReference type="ARBA" id="ARBA00006558"/>
    </source>
</evidence>
<comment type="catalytic activity">
    <reaction evidence="3">
        <text>2 a mycocerosyl-[mycocerosic acid synthase] + a phthiodiolone = a dimycocerosyl phthiodiolone + 2 holo-[mycocerosic acid synthase].</text>
        <dbReference type="EC" id="2.3.1.282"/>
    </reaction>
</comment>
<name>A0A1C4XKU4_9ACTN</name>
<evidence type="ECO:0000256" key="10">
    <source>
        <dbReference type="ARBA" id="ARBA00032317"/>
    </source>
</evidence>
<evidence type="ECO:0000256" key="9">
    <source>
        <dbReference type="ARBA" id="ARBA00030465"/>
    </source>
</evidence>
<evidence type="ECO:0000256" key="1">
    <source>
        <dbReference type="ARBA" id="ARBA00000026"/>
    </source>
</evidence>
<keyword evidence="8" id="KW-0012">Acyltransferase</keyword>
<comment type="catalytic activity">
    <reaction evidence="2">
        <text>2 a mycocerosyl-[mycocerosic acid synthase] + a phenolphthiocerol = a dimycocerosyl phenolphthiocerol + 2 holo-[mycocerosic acid synthase].</text>
        <dbReference type="EC" id="2.3.1.282"/>
    </reaction>
</comment>
<feature type="domain" description="Phthiocerol/phthiodiolone dimycocerosyl transferase C-terminal" evidence="12">
    <location>
        <begin position="203"/>
        <end position="392"/>
    </location>
</feature>
<dbReference type="Proteomes" id="UP000199375">
    <property type="component" value="Unassembled WGS sequence"/>
</dbReference>
<proteinExistence type="inferred from homology"/>
<evidence type="ECO:0000256" key="5">
    <source>
        <dbReference type="ARBA" id="ARBA00012866"/>
    </source>
</evidence>
<evidence type="ECO:0000256" key="6">
    <source>
        <dbReference type="ARBA" id="ARBA00013449"/>
    </source>
</evidence>
<keyword evidence="7" id="KW-0808">Transferase</keyword>
<sequence>MRRELSRSELMYVGEIRTQALTICTVRGGVDPELLERAWGAALAEQPSLRSRLTRDGGRWFLTPLAPGELPRLLVRPDGPDARHREYNTPLPIGGPLARAVLLTGADEDTVVLGVDHAVCDGRSATGLCYRLWRHYADIAAGAYEPPAVPRQDWPVPIDDLLPPRTDEELDAHVRRRLDQAQGAPVALLPFLAARDGVGSREGAMTSCRLWLTRDETARVLAAVKGAGVPLNGFVAAALFAALRAQLPREQDGHRLACFDAVDLRDRVVPPMSHEEMVPAASWHRTLVDVPPAPDLVRLGVELSAGLRAAVERGEPALELQALDRLLTHPSLWASSLMLSNVGRITGPPSPPGTEIVDLRKFAVSSKWNPEFGQGPVLASPMTVYGRLSIELPYSTQCFTVGQMTAIHDAVRAALVDLADRAPAPAR</sequence>
<comment type="similarity">
    <text evidence="4">Belongs to the acyltransferase PapA5 family.</text>
</comment>
<protein>
    <recommendedName>
        <fullName evidence="6">Phthiocerol/phthiodiolone dimycocerosyl transferase</fullName>
        <ecNumber evidence="5">2.3.1.282</ecNumber>
    </recommendedName>
    <alternativeName>
        <fullName evidence="11">Acyltransferase PapA5</fullName>
    </alternativeName>
    <alternativeName>
        <fullName evidence="9">Phthiocerol/phthiodiolone O-acyltransferase</fullName>
    </alternativeName>
    <alternativeName>
        <fullName evidence="10">Polyketide synthase-associated protein A5</fullName>
    </alternativeName>
</protein>
<evidence type="ECO:0000313" key="13">
    <source>
        <dbReference type="EMBL" id="SCF09006.1"/>
    </source>
</evidence>
<dbReference type="EMBL" id="FMCW01000027">
    <property type="protein sequence ID" value="SCF09006.1"/>
    <property type="molecule type" value="Genomic_DNA"/>
</dbReference>
<dbReference type="AlphaFoldDB" id="A0A1C4XKU4"/>
<reference evidence="13 14" key="1">
    <citation type="submission" date="2016-06" db="EMBL/GenBank/DDBJ databases">
        <authorList>
            <person name="Kjaerup R.B."/>
            <person name="Dalgaard T.S."/>
            <person name="Juul-Madsen H.R."/>
        </authorList>
    </citation>
    <scope>NUCLEOTIDE SEQUENCE [LARGE SCALE GENOMIC DNA]</scope>
    <source>
        <strain evidence="13 14">DSM 45626</strain>
    </source>
</reference>
<evidence type="ECO:0000259" key="12">
    <source>
        <dbReference type="Pfam" id="PF16911"/>
    </source>
</evidence>
<gene>
    <name evidence="13" type="ORF">GA0070558_1279</name>
</gene>
<comment type="catalytic activity">
    <reaction evidence="1">
        <text>2 a mycocerosyl-[mycocerosic acid synthase] + a phthiocerol = a dimycocerosyl phthiocerol + 2 holo-[mycocerosic acid synthase].</text>
        <dbReference type="EC" id="2.3.1.282"/>
    </reaction>
</comment>
<dbReference type="SUPFAM" id="SSF52777">
    <property type="entry name" value="CoA-dependent acyltransferases"/>
    <property type="match status" value="2"/>
</dbReference>
<evidence type="ECO:0000256" key="8">
    <source>
        <dbReference type="ARBA" id="ARBA00023315"/>
    </source>
</evidence>
<dbReference type="EC" id="2.3.1.282" evidence="5"/>
<dbReference type="InterPro" id="IPR023213">
    <property type="entry name" value="CAT-like_dom_sf"/>
</dbReference>
<dbReference type="InterPro" id="IPR031641">
    <property type="entry name" value="PapA_C"/>
</dbReference>
<dbReference type="RefSeq" id="WP_091283996.1">
    <property type="nucleotide sequence ID" value="NZ_FMCW01000027.1"/>
</dbReference>
<evidence type="ECO:0000256" key="3">
    <source>
        <dbReference type="ARBA" id="ARBA00001907"/>
    </source>
</evidence>
<dbReference type="Gene3D" id="3.30.559.10">
    <property type="entry name" value="Chloramphenicol acetyltransferase-like domain"/>
    <property type="match status" value="1"/>
</dbReference>
<organism evidence="13 14">
    <name type="scientific">Micromonospora haikouensis</name>
    <dbReference type="NCBI Taxonomy" id="686309"/>
    <lineage>
        <taxon>Bacteria</taxon>
        <taxon>Bacillati</taxon>
        <taxon>Actinomycetota</taxon>
        <taxon>Actinomycetes</taxon>
        <taxon>Micromonosporales</taxon>
        <taxon>Micromonosporaceae</taxon>
        <taxon>Micromonospora</taxon>
    </lineage>
</organism>
<accession>A0A1C4XKU4</accession>
<evidence type="ECO:0000256" key="7">
    <source>
        <dbReference type="ARBA" id="ARBA00022679"/>
    </source>
</evidence>
<evidence type="ECO:0000256" key="2">
    <source>
        <dbReference type="ARBA" id="ARBA00000625"/>
    </source>
</evidence>
<evidence type="ECO:0000313" key="14">
    <source>
        <dbReference type="Proteomes" id="UP000199375"/>
    </source>
</evidence>